<evidence type="ECO:0000256" key="1">
    <source>
        <dbReference type="SAM" id="Phobius"/>
    </source>
</evidence>
<dbReference type="EMBL" id="LUEZ02000009">
    <property type="protein sequence ID" value="RDB29913.1"/>
    <property type="molecule type" value="Genomic_DNA"/>
</dbReference>
<proteinExistence type="predicted"/>
<dbReference type="InterPro" id="IPR045339">
    <property type="entry name" value="DUF6534"/>
</dbReference>
<accession>A0A369KDS6</accession>
<reference evidence="3" key="1">
    <citation type="submission" date="2018-04" db="EMBL/GenBank/DDBJ databases">
        <title>Whole genome sequencing of Hypsizygus marmoreus.</title>
        <authorList>
            <person name="Choi I.-G."/>
            <person name="Min B."/>
            <person name="Kim J.-G."/>
            <person name="Kim S."/>
            <person name="Oh Y.-L."/>
            <person name="Kong W.-S."/>
            <person name="Park H."/>
            <person name="Jeong J."/>
            <person name="Song E.-S."/>
        </authorList>
    </citation>
    <scope>NUCLEOTIDE SEQUENCE [LARGE SCALE GENOMIC DNA]</scope>
    <source>
        <strain evidence="3">51987-8</strain>
    </source>
</reference>
<gene>
    <name evidence="3" type="ORF">Hypma_014087</name>
</gene>
<feature type="transmembrane region" description="Helical" evidence="1">
    <location>
        <begin position="155"/>
        <end position="179"/>
    </location>
</feature>
<sequence length="335" mass="37266">MGSGFEKTLGTLLVGIFLNTYLYGIVTYQFAAYYHTKFNDPLWIKATVLVLFVTDTFHSAAVIYMAWEYCVTNFTNPTIVGVALWPYTFTPIGTAIAAVVTHNFLGYRIYRLTRNKYIYGIIVFFALFAFALGVACGTKAWIIKTSSELLVLQPLVTLWLAVQTAIDLVIAGLMARLLYRSRTGFRNTDTVIKRLIRGAIQTGCFAAIFVMGDLIAFLVSTDSNLYGMFAIPLGRIYTNTLMDTLIVRSGLKDLLNGAVDLGDPHTHNIWGESIISRTPATTSNIELSQISMRRDIHTERLGDNKKAQVSQVESALVFARHNGTEKQINDPEDTA</sequence>
<feature type="transmembrane region" description="Helical" evidence="1">
    <location>
        <begin position="199"/>
        <end position="219"/>
    </location>
</feature>
<evidence type="ECO:0000313" key="3">
    <source>
        <dbReference type="EMBL" id="RDB29913.1"/>
    </source>
</evidence>
<dbReference type="AlphaFoldDB" id="A0A369KDS6"/>
<evidence type="ECO:0000259" key="2">
    <source>
        <dbReference type="Pfam" id="PF20152"/>
    </source>
</evidence>
<dbReference type="OrthoDB" id="2562493at2759"/>
<feature type="transmembrane region" description="Helical" evidence="1">
    <location>
        <begin position="117"/>
        <end position="143"/>
    </location>
</feature>
<comment type="caution">
    <text evidence="3">The sequence shown here is derived from an EMBL/GenBank/DDBJ whole genome shotgun (WGS) entry which is preliminary data.</text>
</comment>
<dbReference type="STRING" id="39966.A0A369KDS6"/>
<keyword evidence="1" id="KW-0472">Membrane</keyword>
<dbReference type="Proteomes" id="UP000076154">
    <property type="component" value="Unassembled WGS sequence"/>
</dbReference>
<dbReference type="PANTHER" id="PTHR40465">
    <property type="entry name" value="CHROMOSOME 1, WHOLE GENOME SHOTGUN SEQUENCE"/>
    <property type="match status" value="1"/>
</dbReference>
<feature type="domain" description="DUF6534" evidence="2">
    <location>
        <begin position="164"/>
        <end position="249"/>
    </location>
</feature>
<keyword evidence="1" id="KW-0812">Transmembrane</keyword>
<feature type="transmembrane region" description="Helical" evidence="1">
    <location>
        <begin position="46"/>
        <end position="67"/>
    </location>
</feature>
<dbReference type="Pfam" id="PF20152">
    <property type="entry name" value="DUF6534"/>
    <property type="match status" value="1"/>
</dbReference>
<keyword evidence="1" id="KW-1133">Transmembrane helix</keyword>
<feature type="transmembrane region" description="Helical" evidence="1">
    <location>
        <begin position="12"/>
        <end position="34"/>
    </location>
</feature>
<feature type="transmembrane region" description="Helical" evidence="1">
    <location>
        <begin position="87"/>
        <end position="105"/>
    </location>
</feature>
<protein>
    <recommendedName>
        <fullName evidence="2">DUF6534 domain-containing protein</fullName>
    </recommendedName>
</protein>
<organism evidence="3 4">
    <name type="scientific">Hypsizygus marmoreus</name>
    <name type="common">White beech mushroom</name>
    <name type="synonym">Agaricus marmoreus</name>
    <dbReference type="NCBI Taxonomy" id="39966"/>
    <lineage>
        <taxon>Eukaryota</taxon>
        <taxon>Fungi</taxon>
        <taxon>Dikarya</taxon>
        <taxon>Basidiomycota</taxon>
        <taxon>Agaricomycotina</taxon>
        <taxon>Agaricomycetes</taxon>
        <taxon>Agaricomycetidae</taxon>
        <taxon>Agaricales</taxon>
        <taxon>Tricholomatineae</taxon>
        <taxon>Lyophyllaceae</taxon>
        <taxon>Hypsizygus</taxon>
    </lineage>
</organism>
<dbReference type="PANTHER" id="PTHR40465:SF1">
    <property type="entry name" value="DUF6534 DOMAIN-CONTAINING PROTEIN"/>
    <property type="match status" value="1"/>
</dbReference>
<dbReference type="InParanoid" id="A0A369KDS6"/>
<evidence type="ECO:0000313" key="4">
    <source>
        <dbReference type="Proteomes" id="UP000076154"/>
    </source>
</evidence>
<keyword evidence="4" id="KW-1185">Reference proteome</keyword>
<name>A0A369KDS6_HYPMA</name>